<organism evidence="2 3">
    <name type="scientific">Haloechinothrix aidingensis</name>
    <dbReference type="NCBI Taxonomy" id="2752311"/>
    <lineage>
        <taxon>Bacteria</taxon>
        <taxon>Bacillati</taxon>
        <taxon>Actinomycetota</taxon>
        <taxon>Actinomycetes</taxon>
        <taxon>Pseudonocardiales</taxon>
        <taxon>Pseudonocardiaceae</taxon>
        <taxon>Haloechinothrix</taxon>
    </lineage>
</organism>
<proteinExistence type="predicted"/>
<dbReference type="AlphaFoldDB" id="A0A837ZYU5"/>
<accession>A0A837ZYU5</accession>
<evidence type="ECO:0000313" key="2">
    <source>
        <dbReference type="EMBL" id="MBA0124003.1"/>
    </source>
</evidence>
<keyword evidence="3" id="KW-1185">Reference proteome</keyword>
<dbReference type="RefSeq" id="WP_180890924.1">
    <property type="nucleotide sequence ID" value="NZ_JACCKD010000001.1"/>
</dbReference>
<gene>
    <name evidence="2" type="ORF">H0B56_00415</name>
</gene>
<comment type="caution">
    <text evidence="2">The sequence shown here is derived from an EMBL/GenBank/DDBJ whole genome shotgun (WGS) entry which is preliminary data.</text>
</comment>
<feature type="region of interest" description="Disordered" evidence="1">
    <location>
        <begin position="1"/>
        <end position="21"/>
    </location>
</feature>
<sequence length="102" mass="11137">MTSSDDHPSSNGHGHAPATPDPELINELAAIAHEDRPRLFAIYGTYRTNPEAPVLGWGLEFPTGGTLYRSAYDRTIHSADSAERVLEVHSLIGNVQLAWLDT</sequence>
<dbReference type="EMBL" id="JACCKD010000001">
    <property type="protein sequence ID" value="MBA0124003.1"/>
    <property type="molecule type" value="Genomic_DNA"/>
</dbReference>
<reference evidence="2 3" key="1">
    <citation type="submission" date="2020-07" db="EMBL/GenBank/DDBJ databases">
        <title>Genome of Haloechinothrix sp.</title>
        <authorList>
            <person name="Tang S.-K."/>
            <person name="Yang L."/>
            <person name="Zhu W.-Y."/>
        </authorList>
    </citation>
    <scope>NUCLEOTIDE SEQUENCE [LARGE SCALE GENOMIC DNA]</scope>
    <source>
        <strain evidence="2 3">YIM 98757</strain>
    </source>
</reference>
<name>A0A837ZYU5_9PSEU</name>
<evidence type="ECO:0000313" key="3">
    <source>
        <dbReference type="Proteomes" id="UP000582974"/>
    </source>
</evidence>
<protein>
    <submittedName>
        <fullName evidence="2">Uncharacterized protein</fullName>
    </submittedName>
</protein>
<evidence type="ECO:0000256" key="1">
    <source>
        <dbReference type="SAM" id="MobiDB-lite"/>
    </source>
</evidence>
<dbReference type="Proteomes" id="UP000582974">
    <property type="component" value="Unassembled WGS sequence"/>
</dbReference>